<dbReference type="GO" id="GO:0003677">
    <property type="term" value="F:DNA binding"/>
    <property type="evidence" value="ECO:0007669"/>
    <property type="project" value="UniProtKB-KW"/>
</dbReference>
<dbReference type="CDD" id="cd06170">
    <property type="entry name" value="LuxR_C_like"/>
    <property type="match status" value="1"/>
</dbReference>
<dbReference type="PANTHER" id="PTHR44688:SF16">
    <property type="entry name" value="DNA-BINDING TRANSCRIPTIONAL ACTIVATOR DEVR_DOSR"/>
    <property type="match status" value="1"/>
</dbReference>
<organism evidence="5 6">
    <name type="scientific">Lentzea albidocapillata subsp. violacea</name>
    <dbReference type="NCBI Taxonomy" id="128104"/>
    <lineage>
        <taxon>Bacteria</taxon>
        <taxon>Bacillati</taxon>
        <taxon>Actinomycetota</taxon>
        <taxon>Actinomycetes</taxon>
        <taxon>Pseudonocardiales</taxon>
        <taxon>Pseudonocardiaceae</taxon>
        <taxon>Lentzea</taxon>
    </lineage>
</organism>
<evidence type="ECO:0000256" key="2">
    <source>
        <dbReference type="ARBA" id="ARBA00023125"/>
    </source>
</evidence>
<dbReference type="InterPro" id="IPR036388">
    <property type="entry name" value="WH-like_DNA-bd_sf"/>
</dbReference>
<dbReference type="Gene3D" id="1.10.10.10">
    <property type="entry name" value="Winged helix-like DNA-binding domain superfamily/Winged helix DNA-binding domain"/>
    <property type="match status" value="1"/>
</dbReference>
<dbReference type="PROSITE" id="PS50043">
    <property type="entry name" value="HTH_LUXR_2"/>
    <property type="match status" value="1"/>
</dbReference>
<dbReference type="GO" id="GO:0006355">
    <property type="term" value="P:regulation of DNA-templated transcription"/>
    <property type="evidence" value="ECO:0007669"/>
    <property type="project" value="InterPro"/>
</dbReference>
<dbReference type="PRINTS" id="PR00038">
    <property type="entry name" value="HTHLUXR"/>
</dbReference>
<keyword evidence="1" id="KW-0805">Transcription regulation</keyword>
<dbReference type="PROSITE" id="PS00622">
    <property type="entry name" value="HTH_LUXR_1"/>
    <property type="match status" value="1"/>
</dbReference>
<dbReference type="InterPro" id="IPR000792">
    <property type="entry name" value="Tscrpt_reg_LuxR_C"/>
</dbReference>
<dbReference type="AlphaFoldDB" id="A0A1G8U1V5"/>
<evidence type="ECO:0000313" key="6">
    <source>
        <dbReference type="Proteomes" id="UP000199682"/>
    </source>
</evidence>
<dbReference type="RefSeq" id="WP_143027620.1">
    <property type="nucleotide sequence ID" value="NZ_FNET01000002.1"/>
</dbReference>
<dbReference type="Pfam" id="PF00196">
    <property type="entry name" value="GerE"/>
    <property type="match status" value="1"/>
</dbReference>
<proteinExistence type="predicted"/>
<accession>A0A1G8U1V5</accession>
<protein>
    <submittedName>
        <fullName evidence="5">Regulatory protein, luxR family</fullName>
    </submittedName>
</protein>
<gene>
    <name evidence="5" type="ORF">SAMN04488074_102160</name>
</gene>
<evidence type="ECO:0000256" key="1">
    <source>
        <dbReference type="ARBA" id="ARBA00023015"/>
    </source>
</evidence>
<reference evidence="6" key="1">
    <citation type="submission" date="2016-10" db="EMBL/GenBank/DDBJ databases">
        <authorList>
            <person name="Varghese N."/>
            <person name="Submissions S."/>
        </authorList>
    </citation>
    <scope>NUCLEOTIDE SEQUENCE [LARGE SCALE GENOMIC DNA]</scope>
    <source>
        <strain evidence="6">DSM 44796</strain>
    </source>
</reference>
<dbReference type="InterPro" id="IPR016032">
    <property type="entry name" value="Sig_transdc_resp-reg_C-effctor"/>
</dbReference>
<evidence type="ECO:0000313" key="5">
    <source>
        <dbReference type="EMBL" id="SDJ47796.1"/>
    </source>
</evidence>
<evidence type="ECO:0000259" key="4">
    <source>
        <dbReference type="PROSITE" id="PS50043"/>
    </source>
</evidence>
<dbReference type="PANTHER" id="PTHR44688">
    <property type="entry name" value="DNA-BINDING TRANSCRIPTIONAL ACTIVATOR DEVR_DOSR"/>
    <property type="match status" value="1"/>
</dbReference>
<name>A0A1G8U1V5_9PSEU</name>
<dbReference type="Proteomes" id="UP000199682">
    <property type="component" value="Unassembled WGS sequence"/>
</dbReference>
<dbReference type="EMBL" id="FNET01000002">
    <property type="protein sequence ID" value="SDJ47796.1"/>
    <property type="molecule type" value="Genomic_DNA"/>
</dbReference>
<evidence type="ECO:0000256" key="3">
    <source>
        <dbReference type="ARBA" id="ARBA00023163"/>
    </source>
</evidence>
<dbReference type="SMART" id="SM00421">
    <property type="entry name" value="HTH_LUXR"/>
    <property type="match status" value="1"/>
</dbReference>
<keyword evidence="3" id="KW-0804">Transcription</keyword>
<sequence>MSSMSDTPLLLDSGTTRTLERARTADHVVLTGPAGCGKSTLLRTFDQAIVVDDGHALGDDEAGRLLDEVNAGGRLVVAHRLWPENRALTGLVNALPGSVVRVRLRPLSREHVRSLAADVLGAEVSEERADRLHERTGGTPEFVLDELSADPRTAFARHFDGLSVAAADLLLARALGAPFDAGLLATVLALDLHTVSESIEALRSAGLLQMDGAPLPAAADAIEVLAPVEQRAALLRKLALTQFERARPVSAYARSLLELGVLDPDLVDVFTSAGHEVITDDPALAARLFTAADTGPSAHLARARALSGDLDGAVDVVDLEHADADALLVTATVLTLRGQVGRGAELLQRSDNGLALGFAVTGLLGAGRLGEARTVQLGARSQPARSLTDTLGHRLADVLLETVTGTPMAAVAAAVATAGVNQAGSRTSVQPDSPTALAALICLHAGELTVARSLLGKAVRGDGGRGLHADRHQLLLACAELFGGDVEAARRLVRPDAPREPREALFAAALGLGTTRRAGDLHALRSAWEPAQQALVVHPVDLYTLIPLTEIAVAAARIGQFHRIETHLDEAWALLDDLGNPPLWSVLPRWHTFHAALLIGDHTAADEHLAALEEAADALPFARALAAAAQCWSLAGRGDVDHGRVESAAQELYAHGMRVDAARLAGHAAMHTTDRKAMTQLLDIARQFHGSTSGQGGTGAEVLSDREQEVAALVRDGLTYREVGDALFISAKTVEHHVTRIRNKLGAKNRRELERALEDVDLMTAPFEKSLPPA</sequence>
<keyword evidence="2" id="KW-0238">DNA-binding</keyword>
<dbReference type="SUPFAM" id="SSF46894">
    <property type="entry name" value="C-terminal effector domain of the bipartite response regulators"/>
    <property type="match status" value="1"/>
</dbReference>
<feature type="domain" description="HTH luxR-type" evidence="4">
    <location>
        <begin position="696"/>
        <end position="761"/>
    </location>
</feature>
<dbReference type="SUPFAM" id="SSF53795">
    <property type="entry name" value="PEP carboxykinase-like"/>
    <property type="match status" value="1"/>
</dbReference>